<gene>
    <name evidence="3" type="ORF">DSCO28_36410</name>
</gene>
<dbReference type="PANTHER" id="PTHR30121">
    <property type="entry name" value="UNCHARACTERIZED PROTEIN YJGR-RELATED"/>
    <property type="match status" value="1"/>
</dbReference>
<sequence length="418" mass="47906">MRHMFVVGATGTGKSVFLANMILQDIAKGHGLCVIDPHGDMVESILTRIPERRAEDVIVMDVLDEWPVSFNLLQWDSIEQRDMIIDEMYHAMDLMYDMKETGGPIFENHFRNMLKLLCGDGSKQRSGFSPTVLDFERCYQDSDLRKWLKERTSEKEVIDFLQQIEKADYGDIRICNVSQYVTSKFGRFSSDTRLRRIFGQNKSSFSFDDILSQGRIFLVKMGRGRWGTEVSRLLASQLVARFKIAAMKRGEISEKDRKDFFLYVDEAGLIPPDSVGDLLSEARKYRLGVVLSTQYTKQLSSQISKGRKDTLIDSVIGNVGATIAFRLGRSDAKEMADIFWPDFSMVDVVRLPNFHGYAKIQQSAQVTPPFSFRTRPLKGRGNAKRSERIRKLSSDRYGTDPATIDAQIRMRRKPWKKD</sequence>
<evidence type="ECO:0000313" key="3">
    <source>
        <dbReference type="EMBL" id="BBO83075.1"/>
    </source>
</evidence>
<protein>
    <recommendedName>
        <fullName evidence="2">Type IV secretion system coupling protein TraD DNA-binding domain-containing protein</fullName>
    </recommendedName>
</protein>
<reference evidence="3 4" key="1">
    <citation type="submission" date="2019-11" db="EMBL/GenBank/DDBJ databases">
        <title>Comparative genomics of hydrocarbon-degrading Desulfosarcina strains.</title>
        <authorList>
            <person name="Watanabe M."/>
            <person name="Kojima H."/>
            <person name="Fukui M."/>
        </authorList>
    </citation>
    <scope>NUCLEOTIDE SEQUENCE [LARGE SCALE GENOMIC DNA]</scope>
    <source>
        <strain evidence="3 4">28bB2T</strain>
    </source>
</reference>
<name>A0A5K7ZS85_9BACT</name>
<dbReference type="InterPro" id="IPR051162">
    <property type="entry name" value="T4SS_component"/>
</dbReference>
<dbReference type="Gene3D" id="3.40.50.300">
    <property type="entry name" value="P-loop containing nucleotide triphosphate hydrolases"/>
    <property type="match status" value="2"/>
</dbReference>
<evidence type="ECO:0000256" key="1">
    <source>
        <dbReference type="SAM" id="MobiDB-lite"/>
    </source>
</evidence>
<evidence type="ECO:0000313" key="4">
    <source>
        <dbReference type="Proteomes" id="UP000425960"/>
    </source>
</evidence>
<evidence type="ECO:0000259" key="2">
    <source>
        <dbReference type="Pfam" id="PF10412"/>
    </source>
</evidence>
<dbReference type="AlphaFoldDB" id="A0A5K7ZS85"/>
<dbReference type="SUPFAM" id="SSF52540">
    <property type="entry name" value="P-loop containing nucleoside triphosphate hydrolases"/>
    <property type="match status" value="1"/>
</dbReference>
<dbReference type="InterPro" id="IPR019476">
    <property type="entry name" value="T4SS_TraD_DNA-bd"/>
</dbReference>
<dbReference type="PANTHER" id="PTHR30121:SF6">
    <property type="entry name" value="SLR6007 PROTEIN"/>
    <property type="match status" value="1"/>
</dbReference>
<accession>A0A5K7ZS85</accession>
<dbReference type="EMBL" id="AP021876">
    <property type="protein sequence ID" value="BBO83075.1"/>
    <property type="molecule type" value="Genomic_DNA"/>
</dbReference>
<dbReference type="KEGG" id="dov:DSCO28_36410"/>
<feature type="compositionally biased region" description="Basic and acidic residues" evidence="1">
    <location>
        <begin position="384"/>
        <end position="398"/>
    </location>
</feature>
<dbReference type="CDD" id="cd01127">
    <property type="entry name" value="TrwB_TraG_TraD_VirD4"/>
    <property type="match status" value="1"/>
</dbReference>
<proteinExistence type="predicted"/>
<feature type="compositionally biased region" description="Basic residues" evidence="1">
    <location>
        <begin position="409"/>
        <end position="418"/>
    </location>
</feature>
<feature type="domain" description="Type IV secretion system coupling protein TraD DNA-binding" evidence="2">
    <location>
        <begin position="2"/>
        <end position="327"/>
    </location>
</feature>
<organism evidence="3 4">
    <name type="scientific">Desulfosarcina ovata subsp. sediminis</name>
    <dbReference type="NCBI Taxonomy" id="885957"/>
    <lineage>
        <taxon>Bacteria</taxon>
        <taxon>Pseudomonadati</taxon>
        <taxon>Thermodesulfobacteriota</taxon>
        <taxon>Desulfobacteria</taxon>
        <taxon>Desulfobacterales</taxon>
        <taxon>Desulfosarcinaceae</taxon>
        <taxon>Desulfosarcina</taxon>
    </lineage>
</organism>
<dbReference type="Pfam" id="PF10412">
    <property type="entry name" value="TrwB_AAD_bind"/>
    <property type="match status" value="1"/>
</dbReference>
<feature type="region of interest" description="Disordered" evidence="1">
    <location>
        <begin position="370"/>
        <end position="418"/>
    </location>
</feature>
<dbReference type="InterPro" id="IPR027417">
    <property type="entry name" value="P-loop_NTPase"/>
</dbReference>
<dbReference type="Proteomes" id="UP000425960">
    <property type="component" value="Chromosome"/>
</dbReference>